<protein>
    <submittedName>
        <fullName evidence="1">Augmin subunit 5</fullName>
    </submittedName>
</protein>
<organism evidence="1 2">
    <name type="scientific">Quercus suber</name>
    <name type="common">Cork oak</name>
    <dbReference type="NCBI Taxonomy" id="58331"/>
    <lineage>
        <taxon>Eukaryota</taxon>
        <taxon>Viridiplantae</taxon>
        <taxon>Streptophyta</taxon>
        <taxon>Embryophyta</taxon>
        <taxon>Tracheophyta</taxon>
        <taxon>Spermatophyta</taxon>
        <taxon>Magnoliopsida</taxon>
        <taxon>eudicotyledons</taxon>
        <taxon>Gunneridae</taxon>
        <taxon>Pentapetalae</taxon>
        <taxon>rosids</taxon>
        <taxon>fabids</taxon>
        <taxon>Fagales</taxon>
        <taxon>Fagaceae</taxon>
        <taxon>Quercus</taxon>
    </lineage>
</organism>
<dbReference type="EMBL" id="PKMF04000987">
    <property type="protein sequence ID" value="KAK7815704.1"/>
    <property type="molecule type" value="Genomic_DNA"/>
</dbReference>
<evidence type="ECO:0000313" key="1">
    <source>
        <dbReference type="EMBL" id="KAK7815704.1"/>
    </source>
</evidence>
<name>A0AAW0IMR9_QUESU</name>
<keyword evidence="2" id="KW-1185">Reference proteome</keyword>
<dbReference type="Proteomes" id="UP000237347">
    <property type="component" value="Unassembled WGS sequence"/>
</dbReference>
<sequence>KNASKGKMPMELVILCFGMRSRLLEYDHKAHVQQFLATDDAWNKAAEARDLCQKLVKLSSNSLGVEGASQNVGSFRKFELIYAPSLLMSVLNYFMTRLNLTSDPPLHIEFLCLTSLFE</sequence>
<reference evidence="1 2" key="1">
    <citation type="journal article" date="2018" name="Sci. Data">
        <title>The draft genome sequence of cork oak.</title>
        <authorList>
            <person name="Ramos A.M."/>
            <person name="Usie A."/>
            <person name="Barbosa P."/>
            <person name="Barros P.M."/>
            <person name="Capote T."/>
            <person name="Chaves I."/>
            <person name="Simoes F."/>
            <person name="Abreu I."/>
            <person name="Carrasquinho I."/>
            <person name="Faro C."/>
            <person name="Guimaraes J.B."/>
            <person name="Mendonca D."/>
            <person name="Nobrega F."/>
            <person name="Rodrigues L."/>
            <person name="Saibo N.J.M."/>
            <person name="Varela M.C."/>
            <person name="Egas C."/>
            <person name="Matos J."/>
            <person name="Miguel C.M."/>
            <person name="Oliveira M.M."/>
            <person name="Ricardo C.P."/>
            <person name="Goncalves S."/>
        </authorList>
    </citation>
    <scope>NUCLEOTIDE SEQUENCE [LARGE SCALE GENOMIC DNA]</scope>
    <source>
        <strain evidence="2">cv. HL8</strain>
    </source>
</reference>
<evidence type="ECO:0000313" key="2">
    <source>
        <dbReference type="Proteomes" id="UP000237347"/>
    </source>
</evidence>
<dbReference type="AlphaFoldDB" id="A0AAW0IMR9"/>
<gene>
    <name evidence="1" type="primary">AUG5_2</name>
    <name evidence="1" type="ORF">CFP56_001249</name>
</gene>
<comment type="caution">
    <text evidence="1">The sequence shown here is derived from an EMBL/GenBank/DDBJ whole genome shotgun (WGS) entry which is preliminary data.</text>
</comment>
<accession>A0AAW0IMR9</accession>
<proteinExistence type="predicted"/>
<feature type="non-terminal residue" evidence="1">
    <location>
        <position position="1"/>
    </location>
</feature>